<organism evidence="1 2">
    <name type="scientific">Acaulospora colombiana</name>
    <dbReference type="NCBI Taxonomy" id="27376"/>
    <lineage>
        <taxon>Eukaryota</taxon>
        <taxon>Fungi</taxon>
        <taxon>Fungi incertae sedis</taxon>
        <taxon>Mucoromycota</taxon>
        <taxon>Glomeromycotina</taxon>
        <taxon>Glomeromycetes</taxon>
        <taxon>Diversisporales</taxon>
        <taxon>Acaulosporaceae</taxon>
        <taxon>Acaulospora</taxon>
    </lineage>
</organism>
<reference evidence="1" key="1">
    <citation type="submission" date="2021-06" db="EMBL/GenBank/DDBJ databases">
        <authorList>
            <person name="Kallberg Y."/>
            <person name="Tangrot J."/>
            <person name="Rosling A."/>
        </authorList>
    </citation>
    <scope>NUCLEOTIDE SEQUENCE</scope>
    <source>
        <strain evidence="1">CL356</strain>
    </source>
</reference>
<accession>A0ACA9MX10</accession>
<proteinExistence type="predicted"/>
<dbReference type="EMBL" id="CAJVPT010015266">
    <property type="protein sequence ID" value="CAG8610559.1"/>
    <property type="molecule type" value="Genomic_DNA"/>
</dbReference>
<name>A0ACA9MX10_9GLOM</name>
<gene>
    <name evidence="1" type="ORF">ACOLOM_LOCUS7002</name>
</gene>
<evidence type="ECO:0000313" key="2">
    <source>
        <dbReference type="Proteomes" id="UP000789525"/>
    </source>
</evidence>
<evidence type="ECO:0000313" key="1">
    <source>
        <dbReference type="EMBL" id="CAG8610559.1"/>
    </source>
</evidence>
<keyword evidence="2" id="KW-1185">Reference proteome</keyword>
<protein>
    <submittedName>
        <fullName evidence="1">16026_t:CDS:1</fullName>
    </submittedName>
</protein>
<comment type="caution">
    <text evidence="1">The sequence shown here is derived from an EMBL/GenBank/DDBJ whole genome shotgun (WGS) entry which is preliminary data.</text>
</comment>
<dbReference type="Proteomes" id="UP000789525">
    <property type="component" value="Unassembled WGS sequence"/>
</dbReference>
<sequence length="148" mass="16276">MAGRRTAFYVLSLALVRGAAAAGGHLDEKARITLACLLGGVPALSMILLLLFCIWIHKRKRKLRKHALANGIELDQDGWPVPVQHSQANSNAELPTYQPHNQYQSSTNVHSQTHTASRPTEDTHVANPVTAPSTDTQPETKVYQVLYD</sequence>